<evidence type="ECO:0000313" key="3">
    <source>
        <dbReference type="EMBL" id="EMD35272.1"/>
    </source>
</evidence>
<keyword evidence="1" id="KW-0472">Membrane</keyword>
<dbReference type="Proteomes" id="UP000016930">
    <property type="component" value="Unassembled WGS sequence"/>
</dbReference>
<evidence type="ECO:0000313" key="4">
    <source>
        <dbReference type="Proteomes" id="UP000016930"/>
    </source>
</evidence>
<keyword evidence="1" id="KW-0812">Transmembrane</keyword>
<dbReference type="AlphaFoldDB" id="M2RA00"/>
<keyword evidence="1" id="KW-1133">Transmembrane helix</keyword>
<proteinExistence type="predicted"/>
<dbReference type="EMBL" id="KB445800">
    <property type="protein sequence ID" value="EMD35272.1"/>
    <property type="molecule type" value="Genomic_DNA"/>
</dbReference>
<feature type="transmembrane region" description="Helical" evidence="1">
    <location>
        <begin position="88"/>
        <end position="113"/>
    </location>
</feature>
<reference evidence="3 4" key="1">
    <citation type="journal article" date="2012" name="Proc. Natl. Acad. Sci. U.S.A.">
        <title>Comparative genomics of Ceriporiopsis subvermispora and Phanerochaete chrysosporium provide insight into selective ligninolysis.</title>
        <authorList>
            <person name="Fernandez-Fueyo E."/>
            <person name="Ruiz-Duenas F.J."/>
            <person name="Ferreira P."/>
            <person name="Floudas D."/>
            <person name="Hibbett D.S."/>
            <person name="Canessa P."/>
            <person name="Larrondo L.F."/>
            <person name="James T.Y."/>
            <person name="Seelenfreund D."/>
            <person name="Lobos S."/>
            <person name="Polanco R."/>
            <person name="Tello M."/>
            <person name="Honda Y."/>
            <person name="Watanabe T."/>
            <person name="Watanabe T."/>
            <person name="Ryu J.S."/>
            <person name="Kubicek C.P."/>
            <person name="Schmoll M."/>
            <person name="Gaskell J."/>
            <person name="Hammel K.E."/>
            <person name="St John F.J."/>
            <person name="Vanden Wymelenberg A."/>
            <person name="Sabat G."/>
            <person name="Splinter BonDurant S."/>
            <person name="Syed K."/>
            <person name="Yadav J.S."/>
            <person name="Doddapaneni H."/>
            <person name="Subramanian V."/>
            <person name="Lavin J.L."/>
            <person name="Oguiza J.A."/>
            <person name="Perez G."/>
            <person name="Pisabarro A.G."/>
            <person name="Ramirez L."/>
            <person name="Santoyo F."/>
            <person name="Master E."/>
            <person name="Coutinho P.M."/>
            <person name="Henrissat B."/>
            <person name="Lombard V."/>
            <person name="Magnuson J.K."/>
            <person name="Kuees U."/>
            <person name="Hori C."/>
            <person name="Igarashi K."/>
            <person name="Samejima M."/>
            <person name="Held B.W."/>
            <person name="Barry K.W."/>
            <person name="LaButti K.M."/>
            <person name="Lapidus A."/>
            <person name="Lindquist E.A."/>
            <person name="Lucas S.M."/>
            <person name="Riley R."/>
            <person name="Salamov A.A."/>
            <person name="Hoffmeister D."/>
            <person name="Schwenk D."/>
            <person name="Hadar Y."/>
            <person name="Yarden O."/>
            <person name="de Vries R.P."/>
            <person name="Wiebenga A."/>
            <person name="Stenlid J."/>
            <person name="Eastwood D."/>
            <person name="Grigoriev I.V."/>
            <person name="Berka R.M."/>
            <person name="Blanchette R.A."/>
            <person name="Kersten P."/>
            <person name="Martinez A.T."/>
            <person name="Vicuna R."/>
            <person name="Cullen D."/>
        </authorList>
    </citation>
    <scope>NUCLEOTIDE SEQUENCE [LARGE SCALE GENOMIC DNA]</scope>
    <source>
        <strain evidence="3 4">B</strain>
    </source>
</reference>
<feature type="transmembrane region" description="Helical" evidence="1">
    <location>
        <begin position="155"/>
        <end position="176"/>
    </location>
</feature>
<sequence length="217" mass="23650">MNTISKGDWLMNQDIGSVHSSSPNSVLTVTTDMSFVGSNVSSEIVTYLMTATISTYCSLAGAVIVLFDHLETIPSEVEVIWRRKFSSVTLLFHFNRWTIFTWAALQFVGFVPWTTFPVCFGMETLGRIIALILFVNWAVFSAVRAYAVSGGSSSLAFSVLALSMVPVGTNSFSYFVSESYGVVDFPGIGAQCVTNSSLSELSIRNCKAAGHFVCIRI</sequence>
<dbReference type="HOGENOM" id="CLU_053360_3_0_1"/>
<dbReference type="OrthoDB" id="2803865at2759"/>
<feature type="transmembrane region" description="Helical" evidence="1">
    <location>
        <begin position="44"/>
        <end position="67"/>
    </location>
</feature>
<feature type="transmembrane region" description="Helical" evidence="1">
    <location>
        <begin position="125"/>
        <end position="143"/>
    </location>
</feature>
<dbReference type="InterPro" id="IPR045340">
    <property type="entry name" value="DUF6533"/>
</dbReference>
<accession>M2RA00</accession>
<evidence type="ECO:0000259" key="2">
    <source>
        <dbReference type="Pfam" id="PF20151"/>
    </source>
</evidence>
<evidence type="ECO:0000256" key="1">
    <source>
        <dbReference type="SAM" id="Phobius"/>
    </source>
</evidence>
<feature type="domain" description="DUF6533" evidence="2">
    <location>
        <begin position="56"/>
        <end position="100"/>
    </location>
</feature>
<organism evidence="3 4">
    <name type="scientific">Ceriporiopsis subvermispora (strain B)</name>
    <name type="common">White-rot fungus</name>
    <name type="synonym">Gelatoporia subvermispora</name>
    <dbReference type="NCBI Taxonomy" id="914234"/>
    <lineage>
        <taxon>Eukaryota</taxon>
        <taxon>Fungi</taxon>
        <taxon>Dikarya</taxon>
        <taxon>Basidiomycota</taxon>
        <taxon>Agaricomycotina</taxon>
        <taxon>Agaricomycetes</taxon>
        <taxon>Polyporales</taxon>
        <taxon>Gelatoporiaceae</taxon>
        <taxon>Gelatoporia</taxon>
    </lineage>
</organism>
<dbReference type="Pfam" id="PF20151">
    <property type="entry name" value="DUF6533"/>
    <property type="match status" value="1"/>
</dbReference>
<protein>
    <recommendedName>
        <fullName evidence="2">DUF6533 domain-containing protein</fullName>
    </recommendedName>
</protein>
<keyword evidence="4" id="KW-1185">Reference proteome</keyword>
<gene>
    <name evidence="3" type="ORF">CERSUDRAFT_85283</name>
</gene>
<name>M2RA00_CERS8</name>